<protein>
    <submittedName>
        <fullName evidence="1">Uncharacterized protein</fullName>
    </submittedName>
</protein>
<gene>
    <name evidence="1" type="ORF">UFOVP786_58</name>
</gene>
<dbReference type="EMBL" id="LR796727">
    <property type="protein sequence ID" value="CAB4162486.1"/>
    <property type="molecule type" value="Genomic_DNA"/>
</dbReference>
<proteinExistence type="predicted"/>
<accession>A0A6J5NXT7</accession>
<name>A0A6J5NXT7_9CAUD</name>
<reference evidence="1" key="1">
    <citation type="submission" date="2020-04" db="EMBL/GenBank/DDBJ databases">
        <authorList>
            <person name="Chiriac C."/>
            <person name="Salcher M."/>
            <person name="Ghai R."/>
            <person name="Kavagutti S V."/>
        </authorList>
    </citation>
    <scope>NUCLEOTIDE SEQUENCE</scope>
</reference>
<evidence type="ECO:0000313" key="1">
    <source>
        <dbReference type="EMBL" id="CAB4162486.1"/>
    </source>
</evidence>
<sequence>MALLSIPLWAVPPNWATPVVESLEWLTGVYASPTGAEQRQVLRLAPRRSLEFGVTLTAVNRGFFNAYLDRYGGGEFYLPVWYEAGRLLASEAAGSLRLVISGERTELSRATAVCVQGATPYDWTVAEVSSGSATGGLTTLTLASPGLSVLAAKNAKVYPAERARLAEDTATYSFVTDGVATSQLRFDLLTPVDWADDPGLDTYASYPVISFPFNESQNPGGAVRRLFVESDNNTGVRLRQDTAGLAFPGVSGGSTFVGRTRADFARSLLYSMQGRAAQAWFPSPSIDFKLTENVADGENQLTVQRNGFADTGGPETGRDRIAVLYRDGTTAYRQITGSSIIDDGDTELLSLDSAFDLGFSKDWVRRISLLMPGRFDQDRFEIVHLTDADGVCEIAAAFRRVPVLRSAADWTPLPFPNSTEV</sequence>
<organism evidence="1">
    <name type="scientific">uncultured Caudovirales phage</name>
    <dbReference type="NCBI Taxonomy" id="2100421"/>
    <lineage>
        <taxon>Viruses</taxon>
        <taxon>Duplodnaviria</taxon>
        <taxon>Heunggongvirae</taxon>
        <taxon>Uroviricota</taxon>
        <taxon>Caudoviricetes</taxon>
        <taxon>Peduoviridae</taxon>
        <taxon>Maltschvirus</taxon>
        <taxon>Maltschvirus maltsch</taxon>
    </lineage>
</organism>